<gene>
    <name evidence="2" type="ORF">BRPE64_CCDS00860</name>
</gene>
<name>R4WNP3_9BURK</name>
<sequence>MNAMQRLGYPARTIIVFAAALALAVPWLVHTFGHAWLWLRTAAILLFALVLAAWRTRRTALRTDHLVVQGRQHHPQGHVERARLSVSR</sequence>
<keyword evidence="1" id="KW-0812">Transmembrane</keyword>
<dbReference type="KEGG" id="buo:BRPE64_CCDS00860"/>
<keyword evidence="3" id="KW-1185">Reference proteome</keyword>
<proteinExistence type="predicted"/>
<keyword evidence="1" id="KW-0472">Membrane</keyword>
<feature type="transmembrane region" description="Helical" evidence="1">
    <location>
        <begin position="35"/>
        <end position="54"/>
    </location>
</feature>
<reference evidence="2 3" key="1">
    <citation type="journal article" date="2013" name="Genome Announc.">
        <title>Complete Genome Sequence of Burkholderia sp. Strain RPE64, Bacterial Symbiont of the Bean Bug Riptortus pedestris.</title>
        <authorList>
            <person name="Shibata T.F."/>
            <person name="Maeda T."/>
            <person name="Nikoh N."/>
            <person name="Yamaguchi K."/>
            <person name="Oshima K."/>
            <person name="Hattori M."/>
            <person name="Nishiyama T."/>
            <person name="Hasebe M."/>
            <person name="Fukatsu T."/>
            <person name="Kikuchi Y."/>
            <person name="Shigenobu S."/>
        </authorList>
    </citation>
    <scope>NUCLEOTIDE SEQUENCE [LARGE SCALE GENOMIC DNA]</scope>
</reference>
<protein>
    <submittedName>
        <fullName evidence="2">Uncharacterized protein</fullName>
    </submittedName>
</protein>
<dbReference type="HOGENOM" id="CLU_2463126_0_0_4"/>
<evidence type="ECO:0000313" key="2">
    <source>
        <dbReference type="EMBL" id="BAN26169.1"/>
    </source>
</evidence>
<evidence type="ECO:0000256" key="1">
    <source>
        <dbReference type="SAM" id="Phobius"/>
    </source>
</evidence>
<dbReference type="EMBL" id="AP013060">
    <property type="protein sequence ID" value="BAN26169.1"/>
    <property type="molecule type" value="Genomic_DNA"/>
</dbReference>
<accession>R4WNP3</accession>
<dbReference type="Proteomes" id="UP000013966">
    <property type="component" value="Chromosome 3"/>
</dbReference>
<evidence type="ECO:0000313" key="3">
    <source>
        <dbReference type="Proteomes" id="UP000013966"/>
    </source>
</evidence>
<reference evidence="2 3" key="2">
    <citation type="journal article" date="2018" name="Int. J. Syst. Evol. Microbiol.">
        <title>Burkholderia insecticola sp. nov., a gut symbiotic bacterium of the bean bug Riptortus pedestris.</title>
        <authorList>
            <person name="Takeshita K."/>
            <person name="Tamaki H."/>
            <person name="Ohbayashi T."/>
            <person name="Meng X.-Y."/>
            <person name="Sone T."/>
            <person name="Mitani Y."/>
            <person name="Peeters C."/>
            <person name="Kikuchi Y."/>
            <person name="Vandamme P."/>
        </authorList>
    </citation>
    <scope>NUCLEOTIDE SEQUENCE [LARGE SCALE GENOMIC DNA]</scope>
    <source>
        <strain evidence="2">RPE64</strain>
    </source>
</reference>
<dbReference type="AlphaFoldDB" id="R4WNP3"/>
<keyword evidence="1" id="KW-1133">Transmembrane helix</keyword>
<organism evidence="2 3">
    <name type="scientific">Caballeronia insecticola</name>
    <dbReference type="NCBI Taxonomy" id="758793"/>
    <lineage>
        <taxon>Bacteria</taxon>
        <taxon>Pseudomonadati</taxon>
        <taxon>Pseudomonadota</taxon>
        <taxon>Betaproteobacteria</taxon>
        <taxon>Burkholderiales</taxon>
        <taxon>Burkholderiaceae</taxon>
        <taxon>Caballeronia</taxon>
    </lineage>
</organism>
<dbReference type="STRING" id="758793.BRPE64_CCDS00860"/>
<feature type="transmembrane region" description="Helical" evidence="1">
    <location>
        <begin position="7"/>
        <end position="29"/>
    </location>
</feature>